<reference evidence="1 2" key="1">
    <citation type="submission" date="2018-11" db="EMBL/GenBank/DDBJ databases">
        <authorList>
            <consortium name="Pathogen Informatics"/>
        </authorList>
    </citation>
    <scope>NUCLEOTIDE SEQUENCE [LARGE SCALE GENOMIC DNA]</scope>
</reference>
<protein>
    <submittedName>
        <fullName evidence="1">Uncharacterized protein</fullName>
    </submittedName>
</protein>
<organism evidence="1 2">
    <name type="scientific">Strongylus vulgaris</name>
    <name type="common">Blood worm</name>
    <dbReference type="NCBI Taxonomy" id="40348"/>
    <lineage>
        <taxon>Eukaryota</taxon>
        <taxon>Metazoa</taxon>
        <taxon>Ecdysozoa</taxon>
        <taxon>Nematoda</taxon>
        <taxon>Chromadorea</taxon>
        <taxon>Rhabditida</taxon>
        <taxon>Rhabditina</taxon>
        <taxon>Rhabditomorpha</taxon>
        <taxon>Strongyloidea</taxon>
        <taxon>Strongylidae</taxon>
        <taxon>Strongylus</taxon>
    </lineage>
</organism>
<dbReference type="OrthoDB" id="10450299at2759"/>
<evidence type="ECO:0000313" key="1">
    <source>
        <dbReference type="EMBL" id="VDM82196.1"/>
    </source>
</evidence>
<gene>
    <name evidence="1" type="ORF">SVUK_LOCUS17194</name>
</gene>
<dbReference type="AlphaFoldDB" id="A0A3P7JFN6"/>
<proteinExistence type="predicted"/>
<accession>A0A3P7JFN6</accession>
<evidence type="ECO:0000313" key="2">
    <source>
        <dbReference type="Proteomes" id="UP000270094"/>
    </source>
</evidence>
<dbReference type="EMBL" id="UYYB01116436">
    <property type="protein sequence ID" value="VDM82196.1"/>
    <property type="molecule type" value="Genomic_DNA"/>
</dbReference>
<keyword evidence="2" id="KW-1185">Reference proteome</keyword>
<name>A0A3P7JFN6_STRVU</name>
<sequence length="270" mass="30738">TKSILEESTLKEARYGGGANLYCQAASEISPDTVTANIRSEDEVEEKSWTVQVAREEGLTLSTKASSEESITANKDVLCTRVAVEEVLATRAEAHMGQATGLESKSSEETIFHLNYSYEKQPTEIKTTFVGSEKRDEGEVRVEMEATREERVDTQELSVNRRMVEVEVEGVVMRGARETSPLILHTESTSESIIRVDESLEKVHLRTEEVEEEHTRSESEERRKRWASIELKKLSYYCDEIYLYKSQNFLKLHISLVFSKICSTVVKKKE</sequence>
<feature type="non-terminal residue" evidence="1">
    <location>
        <position position="1"/>
    </location>
</feature>
<dbReference type="Proteomes" id="UP000270094">
    <property type="component" value="Unassembled WGS sequence"/>
</dbReference>